<keyword evidence="3" id="KW-0808">Transferase</keyword>
<reference evidence="9 10" key="1">
    <citation type="submission" date="2016-12" db="EMBL/GenBank/DDBJ databases">
        <title>The genomes of Aspergillus section Nigri reveals drivers in fungal speciation.</title>
        <authorList>
            <consortium name="DOE Joint Genome Institute"/>
            <person name="Vesth T.C."/>
            <person name="Nybo J."/>
            <person name="Theobald S."/>
            <person name="Brandl J."/>
            <person name="Frisvad J.C."/>
            <person name="Nielsen K.F."/>
            <person name="Lyhne E.K."/>
            <person name="Kogle M.E."/>
            <person name="Kuo A."/>
            <person name="Riley R."/>
            <person name="Clum A."/>
            <person name="Nolan M."/>
            <person name="Lipzen A."/>
            <person name="Salamov A."/>
            <person name="Henrissat B."/>
            <person name="Wiebenga A."/>
            <person name="De Vries R.P."/>
            <person name="Grigoriev I.V."/>
            <person name="Mortensen U.H."/>
            <person name="Andersen M.R."/>
            <person name="Baker S.E."/>
        </authorList>
    </citation>
    <scope>NUCLEOTIDE SEQUENCE [LARGE SCALE GENOMIC DNA]</scope>
    <source>
        <strain evidence="9 10">JOP 1030-1</strain>
    </source>
</reference>
<evidence type="ECO:0000256" key="6">
    <source>
        <dbReference type="ARBA" id="ARBA00022840"/>
    </source>
</evidence>
<dbReference type="PANTHER" id="PTHR47634:SF9">
    <property type="entry name" value="PROTEIN KINASE DOMAIN-CONTAINING PROTEIN-RELATED"/>
    <property type="match status" value="1"/>
</dbReference>
<dbReference type="InterPro" id="IPR051334">
    <property type="entry name" value="SRPK"/>
</dbReference>
<dbReference type="PANTHER" id="PTHR47634">
    <property type="entry name" value="PROTEIN KINASE DOMAIN-CONTAINING PROTEIN-RELATED"/>
    <property type="match status" value="1"/>
</dbReference>
<evidence type="ECO:0000256" key="4">
    <source>
        <dbReference type="ARBA" id="ARBA00022741"/>
    </source>
</evidence>
<organism evidence="9 10">
    <name type="scientific">Aspergillus saccharolyticus JOP 1030-1</name>
    <dbReference type="NCBI Taxonomy" id="1450539"/>
    <lineage>
        <taxon>Eukaryota</taxon>
        <taxon>Fungi</taxon>
        <taxon>Dikarya</taxon>
        <taxon>Ascomycota</taxon>
        <taxon>Pezizomycotina</taxon>
        <taxon>Eurotiomycetes</taxon>
        <taxon>Eurotiomycetidae</taxon>
        <taxon>Eurotiales</taxon>
        <taxon>Aspergillaceae</taxon>
        <taxon>Aspergillus</taxon>
        <taxon>Aspergillus subgen. Circumdati</taxon>
    </lineage>
</organism>
<dbReference type="GO" id="GO:0000245">
    <property type="term" value="P:spliceosomal complex assembly"/>
    <property type="evidence" value="ECO:0007669"/>
    <property type="project" value="TreeGrafter"/>
</dbReference>
<proteinExistence type="predicted"/>
<dbReference type="InterPro" id="IPR011009">
    <property type="entry name" value="Kinase-like_dom_sf"/>
</dbReference>
<dbReference type="GO" id="GO:0004674">
    <property type="term" value="F:protein serine/threonine kinase activity"/>
    <property type="evidence" value="ECO:0007669"/>
    <property type="project" value="UniProtKB-KW"/>
</dbReference>
<evidence type="ECO:0000256" key="2">
    <source>
        <dbReference type="ARBA" id="ARBA00022527"/>
    </source>
</evidence>
<dbReference type="GeneID" id="37080477"/>
<evidence type="ECO:0000256" key="7">
    <source>
        <dbReference type="ARBA" id="ARBA00047899"/>
    </source>
</evidence>
<keyword evidence="5" id="KW-0418">Kinase</keyword>
<dbReference type="SUPFAM" id="SSF56112">
    <property type="entry name" value="Protein kinase-like (PK-like)"/>
    <property type="match status" value="1"/>
</dbReference>
<dbReference type="GO" id="GO:0005524">
    <property type="term" value="F:ATP binding"/>
    <property type="evidence" value="ECO:0007669"/>
    <property type="project" value="UniProtKB-KW"/>
</dbReference>
<gene>
    <name evidence="9" type="ORF">BP01DRAFT_417287</name>
</gene>
<keyword evidence="2" id="KW-0723">Serine/threonine-protein kinase</keyword>
<evidence type="ECO:0000313" key="9">
    <source>
        <dbReference type="EMBL" id="PYH43580.1"/>
    </source>
</evidence>
<dbReference type="GO" id="GO:0050684">
    <property type="term" value="P:regulation of mRNA processing"/>
    <property type="evidence" value="ECO:0007669"/>
    <property type="project" value="TreeGrafter"/>
</dbReference>
<evidence type="ECO:0000256" key="8">
    <source>
        <dbReference type="ARBA" id="ARBA00048679"/>
    </source>
</evidence>
<evidence type="ECO:0000256" key="1">
    <source>
        <dbReference type="ARBA" id="ARBA00012513"/>
    </source>
</evidence>
<dbReference type="Proteomes" id="UP000248349">
    <property type="component" value="Unassembled WGS sequence"/>
</dbReference>
<comment type="catalytic activity">
    <reaction evidence="7">
        <text>L-threonyl-[protein] + ATP = O-phospho-L-threonyl-[protein] + ADP + H(+)</text>
        <dbReference type="Rhea" id="RHEA:46608"/>
        <dbReference type="Rhea" id="RHEA-COMP:11060"/>
        <dbReference type="Rhea" id="RHEA-COMP:11605"/>
        <dbReference type="ChEBI" id="CHEBI:15378"/>
        <dbReference type="ChEBI" id="CHEBI:30013"/>
        <dbReference type="ChEBI" id="CHEBI:30616"/>
        <dbReference type="ChEBI" id="CHEBI:61977"/>
        <dbReference type="ChEBI" id="CHEBI:456216"/>
        <dbReference type="EC" id="2.7.11.1"/>
    </reaction>
</comment>
<dbReference type="EMBL" id="KZ821243">
    <property type="protein sequence ID" value="PYH43580.1"/>
    <property type="molecule type" value="Genomic_DNA"/>
</dbReference>
<sequence length="368" mass="42084">MADPRLPSEPRVFPASGWDKVNPSLPVEKETILTYRPEEFYPVCIGEVFNDRYQVVGKLGYGSSGDSRDHRYIALKIYAVIIHSDYAGQSCLRPLIEIFQARSQTQSVLILVWWMSSLGSSLDQLIRLLSDRVKSSAMVRTTAQIVHTGITECSNVQPHNILLGIKDNSIRLYHGRPSCTDRTIEMSRPLLLLYESPALCDVGEARLGTDQQNGDIMPDIYWVLEVILDMSWNYKVDIWNVEMIWDRFEHQRIFRARDSEGNLNDACHLAETQAVLGGAPPEFLARSERNLHFWDEIGLSSPFTYIRTPSPGHVEPDRAETSEFIPKLSDRIRQIVWTAIEGRSKMPLRCRAQTWLIDPQLLERWIAG</sequence>
<keyword evidence="4" id="KW-0547">Nucleotide-binding</keyword>
<dbReference type="EC" id="2.7.11.1" evidence="1"/>
<protein>
    <recommendedName>
        <fullName evidence="1">non-specific serine/threonine protein kinase</fullName>
        <ecNumber evidence="1">2.7.11.1</ecNumber>
    </recommendedName>
</protein>
<dbReference type="RefSeq" id="XP_025429562.1">
    <property type="nucleotide sequence ID" value="XM_025579248.1"/>
</dbReference>
<dbReference type="OrthoDB" id="5979581at2759"/>
<dbReference type="AlphaFoldDB" id="A0A318ZIP5"/>
<accession>A0A318ZIP5</accession>
<evidence type="ECO:0000313" key="10">
    <source>
        <dbReference type="Proteomes" id="UP000248349"/>
    </source>
</evidence>
<comment type="catalytic activity">
    <reaction evidence="8">
        <text>L-seryl-[protein] + ATP = O-phospho-L-seryl-[protein] + ADP + H(+)</text>
        <dbReference type="Rhea" id="RHEA:17989"/>
        <dbReference type="Rhea" id="RHEA-COMP:9863"/>
        <dbReference type="Rhea" id="RHEA-COMP:11604"/>
        <dbReference type="ChEBI" id="CHEBI:15378"/>
        <dbReference type="ChEBI" id="CHEBI:29999"/>
        <dbReference type="ChEBI" id="CHEBI:30616"/>
        <dbReference type="ChEBI" id="CHEBI:83421"/>
        <dbReference type="ChEBI" id="CHEBI:456216"/>
        <dbReference type="EC" id="2.7.11.1"/>
    </reaction>
</comment>
<dbReference type="STRING" id="1450539.A0A318ZIP5"/>
<keyword evidence="10" id="KW-1185">Reference proteome</keyword>
<keyword evidence="6" id="KW-0067">ATP-binding</keyword>
<dbReference type="Gene3D" id="1.10.510.10">
    <property type="entry name" value="Transferase(Phosphotransferase) domain 1"/>
    <property type="match status" value="1"/>
</dbReference>
<evidence type="ECO:0000256" key="5">
    <source>
        <dbReference type="ARBA" id="ARBA00022777"/>
    </source>
</evidence>
<name>A0A318ZIP5_9EURO</name>
<evidence type="ECO:0000256" key="3">
    <source>
        <dbReference type="ARBA" id="ARBA00022679"/>
    </source>
</evidence>